<name>A0ABW8JP54_9GAMM</name>
<reference evidence="1 2" key="1">
    <citation type="submission" date="2020-10" db="EMBL/GenBank/DDBJ databases">
        <title>Phylogeny of dyella-like bacteria.</title>
        <authorList>
            <person name="Fu J."/>
        </authorList>
    </citation>
    <scope>NUCLEOTIDE SEQUENCE [LARGE SCALE GENOMIC DNA]</scope>
    <source>
        <strain evidence="1 2">JP1</strain>
    </source>
</reference>
<dbReference type="RefSeq" id="WP_404549041.1">
    <property type="nucleotide sequence ID" value="NZ_JADIKJ010000023.1"/>
</dbReference>
<keyword evidence="2" id="KW-1185">Reference proteome</keyword>
<dbReference type="EMBL" id="JADIKJ010000023">
    <property type="protein sequence ID" value="MFK2902050.1"/>
    <property type="molecule type" value="Genomic_DNA"/>
</dbReference>
<proteinExistence type="predicted"/>
<evidence type="ECO:0000313" key="2">
    <source>
        <dbReference type="Proteomes" id="UP001620461"/>
    </source>
</evidence>
<dbReference type="Proteomes" id="UP001620461">
    <property type="component" value="Unassembled WGS sequence"/>
</dbReference>
<organism evidence="1 2">
    <name type="scientific">Dyella jejuensis</name>
    <dbReference type="NCBI Taxonomy" id="1432009"/>
    <lineage>
        <taxon>Bacteria</taxon>
        <taxon>Pseudomonadati</taxon>
        <taxon>Pseudomonadota</taxon>
        <taxon>Gammaproteobacteria</taxon>
        <taxon>Lysobacterales</taxon>
        <taxon>Rhodanobacteraceae</taxon>
        <taxon>Dyella</taxon>
    </lineage>
</organism>
<gene>
    <name evidence="1" type="ORF">ISP15_17065</name>
</gene>
<protein>
    <submittedName>
        <fullName evidence="1">Uncharacterized protein</fullName>
    </submittedName>
</protein>
<accession>A0ABW8JP54</accession>
<sequence>MKDELSGNSWITLNATYFISPLTGPLELLDDASLLLDGARGITQCLSDLLGQAGDVNHGDLAQALWGASALIELGQRNAQVAHARLCAMRREIWNAPESSEDAETCS</sequence>
<evidence type="ECO:0000313" key="1">
    <source>
        <dbReference type="EMBL" id="MFK2902050.1"/>
    </source>
</evidence>
<comment type="caution">
    <text evidence="1">The sequence shown here is derived from an EMBL/GenBank/DDBJ whole genome shotgun (WGS) entry which is preliminary data.</text>
</comment>